<feature type="domain" description="Glycosyl transferase family 1" evidence="2">
    <location>
        <begin position="202"/>
        <end position="354"/>
    </location>
</feature>
<dbReference type="GO" id="GO:0009103">
    <property type="term" value="P:lipopolysaccharide biosynthetic process"/>
    <property type="evidence" value="ECO:0007669"/>
    <property type="project" value="TreeGrafter"/>
</dbReference>
<dbReference type="SUPFAM" id="SSF53756">
    <property type="entry name" value="UDP-Glycosyltransferase/glycogen phosphorylase"/>
    <property type="match status" value="1"/>
</dbReference>
<gene>
    <name evidence="4" type="ORF">CMN54_09210</name>
</gene>
<dbReference type="Gene3D" id="3.40.50.2000">
    <property type="entry name" value="Glycogen Phosphorylase B"/>
    <property type="match status" value="2"/>
</dbReference>
<dbReference type="InterPro" id="IPR001296">
    <property type="entry name" value="Glyco_trans_1"/>
</dbReference>
<name>A0A2D6YKB5_9DELT</name>
<accession>A0A2D6YKB5</accession>
<dbReference type="GO" id="GO:0016757">
    <property type="term" value="F:glycosyltransferase activity"/>
    <property type="evidence" value="ECO:0007669"/>
    <property type="project" value="InterPro"/>
</dbReference>
<dbReference type="CDD" id="cd03809">
    <property type="entry name" value="GT4_MtfB-like"/>
    <property type="match status" value="1"/>
</dbReference>
<dbReference type="AlphaFoldDB" id="A0A2D6YKB5"/>
<proteinExistence type="predicted"/>
<evidence type="ECO:0000259" key="2">
    <source>
        <dbReference type="Pfam" id="PF00534"/>
    </source>
</evidence>
<evidence type="ECO:0000313" key="4">
    <source>
        <dbReference type="EMBL" id="MAH63604.1"/>
    </source>
</evidence>
<dbReference type="Pfam" id="PF13439">
    <property type="entry name" value="Glyco_transf_4"/>
    <property type="match status" value="1"/>
</dbReference>
<dbReference type="EMBL" id="NZEX01000101">
    <property type="protein sequence ID" value="MAH63604.1"/>
    <property type="molecule type" value="Genomic_DNA"/>
</dbReference>
<dbReference type="PANTHER" id="PTHR46401">
    <property type="entry name" value="GLYCOSYLTRANSFERASE WBBK-RELATED"/>
    <property type="match status" value="1"/>
</dbReference>
<dbReference type="InterPro" id="IPR028098">
    <property type="entry name" value="Glyco_trans_4-like_N"/>
</dbReference>
<reference evidence="5" key="1">
    <citation type="submission" date="2017-09" db="EMBL/GenBank/DDBJ databases">
        <title>The Reconstruction of 2,631 Draft Metagenome-Assembled Genomes from the Global Oceans.</title>
        <authorList>
            <person name="Tully B.J."/>
            <person name="Graham E.D."/>
            <person name="Heidelberg J.F."/>
        </authorList>
    </citation>
    <scope>NUCLEOTIDE SEQUENCE [LARGE SCALE GENOMIC DNA]</scope>
</reference>
<protein>
    <recommendedName>
        <fullName evidence="6">Glycosyltransferase family 1 protein</fullName>
    </recommendedName>
</protein>
<feature type="domain" description="Glycosyltransferase subfamily 4-like N-terminal" evidence="3">
    <location>
        <begin position="74"/>
        <end position="183"/>
    </location>
</feature>
<evidence type="ECO:0008006" key="6">
    <source>
        <dbReference type="Google" id="ProtNLM"/>
    </source>
</evidence>
<sequence length="376" mass="43058">MIKGMEHLTIAINGSLLHPQPTGLSRYGVELSSCLLRLLPKAKIYTQLREIEDLFPDQVVSSGPRFQHPANFTSNLKRLLWLQTRMRLNIHLQKLKLNFAPIAEGMINSPVPQIVTIHDLLPLYDPDFMPRWKIYYRKILPKILKNHCRKIICVSEFTKFELLKYYPEVNANQIKVIYPGFNPLRFRINKGLSSLEKFGFSDYFLMVGEGRPYKNLELVPKALSIYRGNSVLAICGRIPADEMKRIQNVANEAGVGERLRWLGYVSDQDLGLLYANSKAFIFPSRYEGFGLPLLEAMSFGTPVLCSKVASLPEVGGRVPIYFDPSDPMDLSQKMDLLNQSQTLIEKMRTAGYQRVKNFTWEESAQKHVELFKSVLN</sequence>
<evidence type="ECO:0000259" key="3">
    <source>
        <dbReference type="Pfam" id="PF13439"/>
    </source>
</evidence>
<evidence type="ECO:0000256" key="1">
    <source>
        <dbReference type="ARBA" id="ARBA00022679"/>
    </source>
</evidence>
<organism evidence="4 5">
    <name type="scientific">SAR324 cluster bacterium</name>
    <dbReference type="NCBI Taxonomy" id="2024889"/>
    <lineage>
        <taxon>Bacteria</taxon>
        <taxon>Deltaproteobacteria</taxon>
        <taxon>SAR324 cluster</taxon>
    </lineage>
</organism>
<comment type="caution">
    <text evidence="4">The sequence shown here is derived from an EMBL/GenBank/DDBJ whole genome shotgun (WGS) entry which is preliminary data.</text>
</comment>
<dbReference type="PANTHER" id="PTHR46401:SF2">
    <property type="entry name" value="GLYCOSYLTRANSFERASE WBBK-RELATED"/>
    <property type="match status" value="1"/>
</dbReference>
<dbReference type="Pfam" id="PF00534">
    <property type="entry name" value="Glycos_transf_1"/>
    <property type="match status" value="1"/>
</dbReference>
<keyword evidence="1" id="KW-0808">Transferase</keyword>
<evidence type="ECO:0000313" key="5">
    <source>
        <dbReference type="Proteomes" id="UP000226525"/>
    </source>
</evidence>
<dbReference type="Proteomes" id="UP000226525">
    <property type="component" value="Unassembled WGS sequence"/>
</dbReference>